<keyword evidence="3" id="KW-1185">Reference proteome</keyword>
<evidence type="ECO:0000256" key="1">
    <source>
        <dbReference type="SAM" id="SignalP"/>
    </source>
</evidence>
<proteinExistence type="predicted"/>
<feature type="chain" id="PRO_5042165038" evidence="1">
    <location>
        <begin position="17"/>
        <end position="141"/>
    </location>
</feature>
<sequence length="141" mass="14855">MKFLYALLAGLTAVSAQSVRITAPSNGAQVTAGQSTVVQLSLPNHPTPEKQVAVVIGLAPCFSEANYCPPPSDELLNLLYSGPYNPQRPDGNSQTIYQNFTVEIPAGIQKGPAVLGVAHFSLLGAALVPWLETQNVSVVIQ</sequence>
<dbReference type="Pfam" id="PF19271">
    <property type="entry name" value="Nis1"/>
    <property type="match status" value="1"/>
</dbReference>
<evidence type="ECO:0000313" key="3">
    <source>
        <dbReference type="Proteomes" id="UP001213000"/>
    </source>
</evidence>
<dbReference type="AlphaFoldDB" id="A0AAD5VMJ8"/>
<dbReference type="InterPro" id="IPR045469">
    <property type="entry name" value="Nis1"/>
</dbReference>
<dbReference type="Proteomes" id="UP001213000">
    <property type="component" value="Unassembled WGS sequence"/>
</dbReference>
<organism evidence="2 3">
    <name type="scientific">Leucocoprinus birnbaumii</name>
    <dbReference type="NCBI Taxonomy" id="56174"/>
    <lineage>
        <taxon>Eukaryota</taxon>
        <taxon>Fungi</taxon>
        <taxon>Dikarya</taxon>
        <taxon>Basidiomycota</taxon>
        <taxon>Agaricomycotina</taxon>
        <taxon>Agaricomycetes</taxon>
        <taxon>Agaricomycetidae</taxon>
        <taxon>Agaricales</taxon>
        <taxon>Agaricineae</taxon>
        <taxon>Agaricaceae</taxon>
        <taxon>Leucocoprinus</taxon>
    </lineage>
</organism>
<comment type="caution">
    <text evidence="2">The sequence shown here is derived from an EMBL/GenBank/DDBJ whole genome shotgun (WGS) entry which is preliminary data.</text>
</comment>
<gene>
    <name evidence="2" type="ORF">NP233_g8375</name>
</gene>
<reference evidence="2" key="1">
    <citation type="submission" date="2022-07" db="EMBL/GenBank/DDBJ databases">
        <title>Genome Sequence of Leucocoprinus birnbaumii.</title>
        <authorList>
            <person name="Buettner E."/>
        </authorList>
    </citation>
    <scope>NUCLEOTIDE SEQUENCE</scope>
    <source>
        <strain evidence="2">VT141</strain>
    </source>
</reference>
<evidence type="ECO:0000313" key="2">
    <source>
        <dbReference type="EMBL" id="KAJ3564313.1"/>
    </source>
</evidence>
<feature type="signal peptide" evidence="1">
    <location>
        <begin position="1"/>
        <end position="16"/>
    </location>
</feature>
<dbReference type="EMBL" id="JANIEX010000673">
    <property type="protein sequence ID" value="KAJ3564313.1"/>
    <property type="molecule type" value="Genomic_DNA"/>
</dbReference>
<protein>
    <submittedName>
        <fullName evidence="2">Uncharacterized protein</fullName>
    </submittedName>
</protein>
<keyword evidence="1" id="KW-0732">Signal</keyword>
<name>A0AAD5VMJ8_9AGAR</name>
<accession>A0AAD5VMJ8</accession>